<keyword evidence="2" id="KW-1185">Reference proteome</keyword>
<evidence type="ECO:0000313" key="1">
    <source>
        <dbReference type="EMBL" id="GAA4714326.1"/>
    </source>
</evidence>
<sequence>MSIPTVSSTSRRDARFTAGPYMGKFVVAEADESGAIIAIICEGQAGSLTTIGDWWFMGMSEFELAVTEDGWDVEWLPSGSLGTPQ</sequence>
<accession>A0ABP8XSM3</accession>
<reference evidence="2" key="1">
    <citation type="journal article" date="2019" name="Int. J. Syst. Evol. Microbiol.">
        <title>The Global Catalogue of Microorganisms (GCM) 10K type strain sequencing project: providing services to taxonomists for standard genome sequencing and annotation.</title>
        <authorList>
            <consortium name="The Broad Institute Genomics Platform"/>
            <consortium name="The Broad Institute Genome Sequencing Center for Infectious Disease"/>
            <person name="Wu L."/>
            <person name="Ma J."/>
        </authorList>
    </citation>
    <scope>NUCLEOTIDE SEQUENCE [LARGE SCALE GENOMIC DNA]</scope>
    <source>
        <strain evidence="2">JCM 17975</strain>
    </source>
</reference>
<comment type="caution">
    <text evidence="1">The sequence shown here is derived from an EMBL/GenBank/DDBJ whole genome shotgun (WGS) entry which is preliminary data.</text>
</comment>
<protein>
    <submittedName>
        <fullName evidence="1">Uncharacterized protein</fullName>
    </submittedName>
</protein>
<organism evidence="1 2">
    <name type="scientific">Promicromonospora umidemergens</name>
    <dbReference type="NCBI Taxonomy" id="629679"/>
    <lineage>
        <taxon>Bacteria</taxon>
        <taxon>Bacillati</taxon>
        <taxon>Actinomycetota</taxon>
        <taxon>Actinomycetes</taxon>
        <taxon>Micrococcales</taxon>
        <taxon>Promicromonosporaceae</taxon>
        <taxon>Promicromonospora</taxon>
    </lineage>
</organism>
<gene>
    <name evidence="1" type="ORF">GCM10023198_41900</name>
</gene>
<dbReference type="EMBL" id="BAABHM010000018">
    <property type="protein sequence ID" value="GAA4714326.1"/>
    <property type="molecule type" value="Genomic_DNA"/>
</dbReference>
<proteinExistence type="predicted"/>
<evidence type="ECO:0000313" key="2">
    <source>
        <dbReference type="Proteomes" id="UP001500843"/>
    </source>
</evidence>
<dbReference type="Proteomes" id="UP001500843">
    <property type="component" value="Unassembled WGS sequence"/>
</dbReference>
<name>A0ABP8XSM3_9MICO</name>